<dbReference type="Gene3D" id="4.10.900.10">
    <property type="entry name" value="TCF3-CBD (Catenin binding domain)"/>
    <property type="match status" value="1"/>
</dbReference>
<name>A0A131XZ36_IXORI</name>
<evidence type="ECO:0000256" key="2">
    <source>
        <dbReference type="ARBA" id="ARBA00006569"/>
    </source>
</evidence>
<evidence type="ECO:0000256" key="11">
    <source>
        <dbReference type="ARBA" id="ARBA00080285"/>
    </source>
</evidence>
<dbReference type="PROSITE" id="PS50118">
    <property type="entry name" value="HMG_BOX_2"/>
    <property type="match status" value="1"/>
</dbReference>
<evidence type="ECO:0000256" key="12">
    <source>
        <dbReference type="PROSITE-ProRule" id="PRU00267"/>
    </source>
</evidence>
<dbReference type="SMART" id="SM01366">
    <property type="entry name" value="c-clamp"/>
    <property type="match status" value="1"/>
</dbReference>
<feature type="compositionally biased region" description="Polar residues" evidence="13">
    <location>
        <begin position="31"/>
        <end position="40"/>
    </location>
</feature>
<evidence type="ECO:0000256" key="4">
    <source>
        <dbReference type="ARBA" id="ARBA00023015"/>
    </source>
</evidence>
<evidence type="ECO:0000259" key="14">
    <source>
        <dbReference type="PROSITE" id="PS50118"/>
    </source>
</evidence>
<comment type="subunit">
    <text evidence="10">Binds to the beta-catenin homolog arm or to gro.</text>
</comment>
<dbReference type="EMBL" id="GEFM01003527">
    <property type="protein sequence ID" value="JAP72269.1"/>
    <property type="molecule type" value="mRNA"/>
</dbReference>
<feature type="compositionally biased region" description="Low complexity" evidence="13">
    <location>
        <begin position="334"/>
        <end position="354"/>
    </location>
</feature>
<dbReference type="SMART" id="SM00398">
    <property type="entry name" value="HMG"/>
    <property type="match status" value="1"/>
</dbReference>
<feature type="region of interest" description="Disordered" evidence="13">
    <location>
        <begin position="285"/>
        <end position="383"/>
    </location>
</feature>
<dbReference type="PANTHER" id="PTHR10373">
    <property type="entry name" value="TRANSCRIPTION FACTOR 7 FAMILY MEMBER"/>
    <property type="match status" value="1"/>
</dbReference>
<dbReference type="InterPro" id="IPR024940">
    <property type="entry name" value="TCF/LEF"/>
</dbReference>
<feature type="region of interest" description="Disordered" evidence="13">
    <location>
        <begin position="598"/>
        <end position="622"/>
    </location>
</feature>
<feature type="domain" description="HMG box" evidence="14">
    <location>
        <begin position="383"/>
        <end position="451"/>
    </location>
</feature>
<comment type="similarity">
    <text evidence="2">Belongs to the TCF/LEF family.</text>
</comment>
<dbReference type="GO" id="GO:0072091">
    <property type="term" value="P:regulation of stem cell proliferation"/>
    <property type="evidence" value="ECO:0007669"/>
    <property type="project" value="UniProtKB-ARBA"/>
</dbReference>
<evidence type="ECO:0000256" key="6">
    <source>
        <dbReference type="ARBA" id="ARBA00023159"/>
    </source>
</evidence>
<dbReference type="InterPro" id="IPR009071">
    <property type="entry name" value="HMG_box_dom"/>
</dbReference>
<evidence type="ECO:0000256" key="8">
    <source>
        <dbReference type="ARBA" id="ARBA00023242"/>
    </source>
</evidence>
<dbReference type="Pfam" id="PF00505">
    <property type="entry name" value="HMG_box"/>
    <property type="match status" value="1"/>
</dbReference>
<feature type="region of interest" description="Disordered" evidence="13">
    <location>
        <begin position="1"/>
        <end position="40"/>
    </location>
</feature>
<keyword evidence="8 12" id="KW-0539">Nucleus</keyword>
<feature type="compositionally biased region" description="Low complexity" evidence="13">
    <location>
        <begin position="540"/>
        <end position="558"/>
    </location>
</feature>
<dbReference type="Pfam" id="PF08347">
    <property type="entry name" value="CTNNB1_binding"/>
    <property type="match status" value="1"/>
</dbReference>
<dbReference type="GO" id="GO:0001222">
    <property type="term" value="F:transcription corepressor binding"/>
    <property type="evidence" value="ECO:0007669"/>
    <property type="project" value="UniProtKB-ARBA"/>
</dbReference>
<evidence type="ECO:0000256" key="13">
    <source>
        <dbReference type="SAM" id="MobiDB-lite"/>
    </source>
</evidence>
<evidence type="ECO:0000313" key="15">
    <source>
        <dbReference type="EMBL" id="JAP72269.1"/>
    </source>
</evidence>
<dbReference type="GO" id="GO:0045892">
    <property type="term" value="P:negative regulation of DNA-templated transcription"/>
    <property type="evidence" value="ECO:0007669"/>
    <property type="project" value="UniProtKB-ARBA"/>
</dbReference>
<evidence type="ECO:0000256" key="7">
    <source>
        <dbReference type="ARBA" id="ARBA00023163"/>
    </source>
</evidence>
<keyword evidence="5 12" id="KW-0238">DNA-binding</keyword>
<dbReference type="GO" id="GO:0010628">
    <property type="term" value="P:positive regulation of gene expression"/>
    <property type="evidence" value="ECO:0007669"/>
    <property type="project" value="UniProtKB-ARBA"/>
</dbReference>
<comment type="subcellular location">
    <subcellularLocation>
        <location evidence="1">Nucleus</location>
    </subcellularLocation>
</comment>
<keyword evidence="7" id="KW-0804">Transcription</keyword>
<dbReference type="GO" id="GO:0060070">
    <property type="term" value="P:canonical Wnt signaling pathway"/>
    <property type="evidence" value="ECO:0007669"/>
    <property type="project" value="TreeGrafter"/>
</dbReference>
<feature type="compositionally biased region" description="Basic and acidic residues" evidence="13">
    <location>
        <begin position="14"/>
        <end position="30"/>
    </location>
</feature>
<dbReference type="CDD" id="cd21996">
    <property type="entry name" value="HMG-box_TCF7-like"/>
    <property type="match status" value="1"/>
</dbReference>
<keyword evidence="6" id="KW-0010">Activator</keyword>
<comment type="function">
    <text evidence="9">Segment polarity protein. Functions together with arm to transduce the Wingless (Wg) signal in embryos and in developing adult tissues. Acts as a transcriptional activator, but in the absence of arm, it binds to gro and acts as a transcriptional repressor of wg-responsive genes.</text>
</comment>
<dbReference type="GO" id="GO:0000981">
    <property type="term" value="F:DNA-binding transcription factor activity, RNA polymerase II-specific"/>
    <property type="evidence" value="ECO:0007669"/>
    <property type="project" value="TreeGrafter"/>
</dbReference>
<dbReference type="PANTHER" id="PTHR10373:SF38">
    <property type="entry name" value="PROTEIN PANGOLIN, ISOFORM J"/>
    <property type="match status" value="1"/>
</dbReference>
<sequence>MPHGSGGDDLASSDEIKVFKDEGEEEKRSSENLTDLKSSLVTEGEEVSAAAAAARTSAACLAASCHADFGISRLQHQEQQQQPPPRGLTPTSGLCRFLQEKIVGLPGHPSAGYASPKPRPADAFGALFGKSSFEPIHGPFGYVVPPYHNGALGAAVSMAGKGPMVAPPAPHPGSPLNFMVYNEPFSQPPPAHMGIPPVHIDPKTGIPRPSVYPLTSPGQYTHTMFTHEFAQQLQWHSAAAGMYPMPPMASGGFRGSGGYPSPLPRYTPPLLPPGMMPHSLHPALVTPGPKQELPSPISDASPLLFPRHPLPMYPVESKAGGQKRGGDLVNGSSQGHNGHGLLTLQQQHHQQGPQPTAPNHGSSQTQQQHNGTEKKPQKPANHVKKPLNAFMLYMKEMRAKVVAECTLKESAAINQILGRRWHSLSRDEQSKYYEMARKERQLHMQLYPGWTARDNYAINSKKKKRKKDKTQDGDINNPKKCRARYGLDQQSSWCKPCRRKKKCIRYQDGLDGNANESEDNIGSVEAPTPESHTSHGGGDTTTTTTTSEGSPCTSLGTPEPSPGPPPRRPDYCSLNKYHPLSVHHLTGQALVKREPDDTVDILTPPSTDSSTTTTAPPLLTVT</sequence>
<dbReference type="AlphaFoldDB" id="A0A131XZ36"/>
<dbReference type="InterPro" id="IPR027397">
    <property type="entry name" value="Catenin-bd_sf"/>
</dbReference>
<accession>A0A131XZ36</accession>
<feature type="region of interest" description="Disordered" evidence="13">
    <location>
        <begin position="509"/>
        <end position="575"/>
    </location>
</feature>
<dbReference type="SUPFAM" id="SSF47095">
    <property type="entry name" value="HMG-box"/>
    <property type="match status" value="1"/>
</dbReference>
<keyword evidence="3" id="KW-0879">Wnt signaling pathway</keyword>
<dbReference type="InterPro" id="IPR013558">
    <property type="entry name" value="CTNNB1-bd_N"/>
</dbReference>
<feature type="compositionally biased region" description="Polar residues" evidence="13">
    <location>
        <begin position="357"/>
        <end position="370"/>
    </location>
</feature>
<dbReference type="GO" id="GO:0007500">
    <property type="term" value="P:mesodermal cell fate determination"/>
    <property type="evidence" value="ECO:0007669"/>
    <property type="project" value="UniProtKB-ARBA"/>
</dbReference>
<reference evidence="15" key="1">
    <citation type="submission" date="2016-02" db="EMBL/GenBank/DDBJ databases">
        <title>RNAseq analyses of the midgut from blood- or serum-fed Ixodes ricinus ticks.</title>
        <authorList>
            <person name="Perner J."/>
            <person name="Provaznik J."/>
            <person name="Schrenkova J."/>
            <person name="Urbanova V."/>
            <person name="Ribeiro J.M."/>
            <person name="Kopacek P."/>
        </authorList>
    </citation>
    <scope>NUCLEOTIDE SEQUENCE</scope>
    <source>
        <tissue evidence="15">Gut</tissue>
    </source>
</reference>
<feature type="region of interest" description="Disordered" evidence="13">
    <location>
        <begin position="457"/>
        <end position="482"/>
    </location>
</feature>
<dbReference type="GO" id="GO:0019900">
    <property type="term" value="F:kinase binding"/>
    <property type="evidence" value="ECO:0007669"/>
    <property type="project" value="UniProtKB-ARBA"/>
</dbReference>
<dbReference type="GO" id="GO:0007435">
    <property type="term" value="P:salivary gland morphogenesis"/>
    <property type="evidence" value="ECO:0007669"/>
    <property type="project" value="UniProtKB-ARBA"/>
</dbReference>
<feature type="compositionally biased region" description="Low complexity" evidence="13">
    <location>
        <begin position="602"/>
        <end position="622"/>
    </location>
</feature>
<dbReference type="GO" id="GO:0000978">
    <property type="term" value="F:RNA polymerase II cis-regulatory region sequence-specific DNA binding"/>
    <property type="evidence" value="ECO:0007669"/>
    <property type="project" value="TreeGrafter"/>
</dbReference>
<dbReference type="FunFam" id="1.10.30.10:FF:000001">
    <property type="entry name" value="transcription factor 7 isoform X2"/>
    <property type="match status" value="1"/>
</dbReference>
<evidence type="ECO:0000256" key="3">
    <source>
        <dbReference type="ARBA" id="ARBA00022687"/>
    </source>
</evidence>
<dbReference type="GO" id="GO:0035277">
    <property type="term" value="P:spiracle morphogenesis, open tracheal system"/>
    <property type="evidence" value="ECO:0007669"/>
    <property type="project" value="UniProtKB-ARBA"/>
</dbReference>
<dbReference type="Gene3D" id="1.10.30.10">
    <property type="entry name" value="High mobility group box domain"/>
    <property type="match status" value="1"/>
</dbReference>
<protein>
    <recommendedName>
        <fullName evidence="11">dTCF</fullName>
    </recommendedName>
</protein>
<evidence type="ECO:0000256" key="9">
    <source>
        <dbReference type="ARBA" id="ARBA00053480"/>
    </source>
</evidence>
<keyword evidence="4" id="KW-0805">Transcription regulation</keyword>
<dbReference type="InterPro" id="IPR036910">
    <property type="entry name" value="HMG_box_dom_sf"/>
</dbReference>
<dbReference type="GO" id="GO:0000785">
    <property type="term" value="C:chromatin"/>
    <property type="evidence" value="ECO:0007669"/>
    <property type="project" value="TreeGrafter"/>
</dbReference>
<evidence type="ECO:0000256" key="1">
    <source>
        <dbReference type="ARBA" id="ARBA00004123"/>
    </source>
</evidence>
<proteinExistence type="evidence at transcript level"/>
<dbReference type="GO" id="GO:1990907">
    <property type="term" value="C:beta-catenin-TCF complex"/>
    <property type="evidence" value="ECO:0007669"/>
    <property type="project" value="TreeGrafter"/>
</dbReference>
<organism evidence="15">
    <name type="scientific">Ixodes ricinus</name>
    <name type="common">Common tick</name>
    <name type="synonym">Acarus ricinus</name>
    <dbReference type="NCBI Taxonomy" id="34613"/>
    <lineage>
        <taxon>Eukaryota</taxon>
        <taxon>Metazoa</taxon>
        <taxon>Ecdysozoa</taxon>
        <taxon>Arthropoda</taxon>
        <taxon>Chelicerata</taxon>
        <taxon>Arachnida</taxon>
        <taxon>Acari</taxon>
        <taxon>Parasitiformes</taxon>
        <taxon>Ixodida</taxon>
        <taxon>Ixodoidea</taxon>
        <taxon>Ixodidae</taxon>
        <taxon>Ixodinae</taxon>
        <taxon>Ixodes</taxon>
    </lineage>
</organism>
<evidence type="ECO:0000256" key="5">
    <source>
        <dbReference type="ARBA" id="ARBA00023125"/>
    </source>
</evidence>
<evidence type="ECO:0000256" key="10">
    <source>
        <dbReference type="ARBA" id="ARBA00061799"/>
    </source>
</evidence>
<feature type="DNA-binding region" description="HMG box" evidence="12">
    <location>
        <begin position="383"/>
        <end position="451"/>
    </location>
</feature>